<reference evidence="2 3" key="1">
    <citation type="journal article" date="2022" name="Cell">
        <title>Repeat-based holocentromeres influence genome architecture and karyotype evolution.</title>
        <authorList>
            <person name="Hofstatter P.G."/>
            <person name="Thangavel G."/>
            <person name="Lux T."/>
            <person name="Neumann P."/>
            <person name="Vondrak T."/>
            <person name="Novak P."/>
            <person name="Zhang M."/>
            <person name="Costa L."/>
            <person name="Castellani M."/>
            <person name="Scott A."/>
            <person name="Toegelov H."/>
            <person name="Fuchs J."/>
            <person name="Mata-Sucre Y."/>
            <person name="Dias Y."/>
            <person name="Vanzela A.L.L."/>
            <person name="Huettel B."/>
            <person name="Almeida C.C.S."/>
            <person name="Simkova H."/>
            <person name="Souza G."/>
            <person name="Pedrosa-Harand A."/>
            <person name="Macas J."/>
            <person name="Mayer K.F.X."/>
            <person name="Houben A."/>
            <person name="Marques A."/>
        </authorList>
    </citation>
    <scope>NUCLEOTIDE SEQUENCE [LARGE SCALE GENOMIC DNA]</scope>
    <source>
        <strain evidence="2">RhyTen1mFocal</strain>
    </source>
</reference>
<dbReference type="InterPro" id="IPR003121">
    <property type="entry name" value="SWIB_MDM2_domain"/>
</dbReference>
<dbReference type="PANTHER" id="PTHR13844">
    <property type="entry name" value="SWI/SNF-RELATED MATRIX-ASSOCIATED ACTIN-DEPENDENT REGULATOR OF CHROMATIN SUBFAMILY D"/>
    <property type="match status" value="1"/>
</dbReference>
<gene>
    <name evidence="2" type="ORF">LUZ61_013852</name>
</gene>
<protein>
    <recommendedName>
        <fullName evidence="1">DM2 domain-containing protein</fullName>
    </recommendedName>
</protein>
<dbReference type="InterPro" id="IPR036885">
    <property type="entry name" value="SWIB_MDM2_dom_sf"/>
</dbReference>
<proteinExistence type="predicted"/>
<keyword evidence="3" id="KW-1185">Reference proteome</keyword>
<evidence type="ECO:0000313" key="3">
    <source>
        <dbReference type="Proteomes" id="UP001210211"/>
    </source>
</evidence>
<dbReference type="SUPFAM" id="SSF47592">
    <property type="entry name" value="SWIB/MDM2 domain"/>
    <property type="match status" value="1"/>
</dbReference>
<comment type="caution">
    <text evidence="2">The sequence shown here is derived from an EMBL/GenBank/DDBJ whole genome shotgun (WGS) entry which is preliminary data.</text>
</comment>
<name>A0AAD5WBB1_9POAL</name>
<dbReference type="Proteomes" id="UP001210211">
    <property type="component" value="Unassembled WGS sequence"/>
</dbReference>
<accession>A0AAD5WBB1</accession>
<dbReference type="SMART" id="SM00151">
    <property type="entry name" value="SWIB"/>
    <property type="match status" value="1"/>
</dbReference>
<dbReference type="Pfam" id="PF02201">
    <property type="entry name" value="SWIB"/>
    <property type="match status" value="1"/>
</dbReference>
<evidence type="ECO:0000259" key="1">
    <source>
        <dbReference type="PROSITE" id="PS51925"/>
    </source>
</evidence>
<organism evidence="2 3">
    <name type="scientific">Rhynchospora tenuis</name>
    <dbReference type="NCBI Taxonomy" id="198213"/>
    <lineage>
        <taxon>Eukaryota</taxon>
        <taxon>Viridiplantae</taxon>
        <taxon>Streptophyta</taxon>
        <taxon>Embryophyta</taxon>
        <taxon>Tracheophyta</taxon>
        <taxon>Spermatophyta</taxon>
        <taxon>Magnoliopsida</taxon>
        <taxon>Liliopsida</taxon>
        <taxon>Poales</taxon>
        <taxon>Cyperaceae</taxon>
        <taxon>Cyperoideae</taxon>
        <taxon>Rhynchosporeae</taxon>
        <taxon>Rhynchospora</taxon>
    </lineage>
</organism>
<dbReference type="CDD" id="cd10567">
    <property type="entry name" value="SWIB-MDM2_like"/>
    <property type="match status" value="1"/>
</dbReference>
<dbReference type="AlphaFoldDB" id="A0AAD5WBB1"/>
<dbReference type="InterPro" id="IPR019835">
    <property type="entry name" value="SWIB_domain"/>
</dbReference>
<feature type="domain" description="DM2" evidence="1">
    <location>
        <begin position="39"/>
        <end position="117"/>
    </location>
</feature>
<sequence length="119" mass="13009">MSRVLRFSKSLMAAASSKATAAPASSVAASAQPAKKVTGIMKPVGVSPPLRRFLGVGEISRPQAVKKIWEHIKSHSLQDPVNKREIRLDDKLKTIFGNKDKITMFEIAKLLSPHFNKSS</sequence>
<dbReference type="Gene3D" id="1.10.245.10">
    <property type="entry name" value="SWIB/MDM2 domain"/>
    <property type="match status" value="1"/>
</dbReference>
<dbReference type="PROSITE" id="PS51925">
    <property type="entry name" value="SWIB_MDM2"/>
    <property type="match status" value="1"/>
</dbReference>
<evidence type="ECO:0000313" key="2">
    <source>
        <dbReference type="EMBL" id="KAJ3684688.1"/>
    </source>
</evidence>
<dbReference type="EMBL" id="JAMRDG010000002">
    <property type="protein sequence ID" value="KAJ3684688.1"/>
    <property type="molecule type" value="Genomic_DNA"/>
</dbReference>